<dbReference type="AlphaFoldDB" id="A0A2T4J7I6"/>
<evidence type="ECO:0000256" key="6">
    <source>
        <dbReference type="SAM" id="Phobius"/>
    </source>
</evidence>
<feature type="transmembrane region" description="Helical" evidence="6">
    <location>
        <begin position="296"/>
        <end position="319"/>
    </location>
</feature>
<evidence type="ECO:0000256" key="4">
    <source>
        <dbReference type="ARBA" id="ARBA00022989"/>
    </source>
</evidence>
<evidence type="ECO:0000313" key="9">
    <source>
        <dbReference type="Proteomes" id="UP000241362"/>
    </source>
</evidence>
<feature type="transmembrane region" description="Helical" evidence="6">
    <location>
        <begin position="360"/>
        <end position="379"/>
    </location>
</feature>
<feature type="transmembrane region" description="Helical" evidence="6">
    <location>
        <begin position="75"/>
        <end position="96"/>
    </location>
</feature>
<sequence>MRLPPMALVLLLWAAGLGAAAQFGKISVLFQDLRGIYAGQGEVALGLVVSVVGMVGLVFGTTAGLLVARIGPKRAIVGAMALGAAVSAVQALLPAYPVMILSRVLEGASHLAIVVVGPVLIAQLAPEERRPLAMTLWSSFFGVTYAVLALIAPGIVGWGGAPGLFLAHSGWMVAIGALLWAALPADPPAIRGRMGNVLAQHVQIYASPWLAAPAMGFCFYTFLYVACLTLLPPQTPESHRALMATGMPLVSIAVSLTLGVRLLSRMPAVRLASWGYLAALPGFVALWLFWGHGSGMVLAGFWLSAALGIVQGASFASIPELNRLPEDRARAAGAIAQLGNLGTTTGTPVLAAILAAGGPLALSAVAVLAALAGVAVIGWQARRRQARST</sequence>
<evidence type="ECO:0000256" key="5">
    <source>
        <dbReference type="ARBA" id="ARBA00023136"/>
    </source>
</evidence>
<feature type="transmembrane region" description="Helical" evidence="6">
    <location>
        <begin position="44"/>
        <end position="68"/>
    </location>
</feature>
<dbReference type="EMBL" id="PZKE01000011">
    <property type="protein sequence ID" value="PTE13862.1"/>
    <property type="molecule type" value="Genomic_DNA"/>
</dbReference>
<feature type="transmembrane region" description="Helical" evidence="6">
    <location>
        <begin position="137"/>
        <end position="158"/>
    </location>
</feature>
<dbReference type="PANTHER" id="PTHR43124:SF3">
    <property type="entry name" value="CHLORAMPHENICOL EFFLUX PUMP RV0191"/>
    <property type="match status" value="1"/>
</dbReference>
<keyword evidence="4 6" id="KW-1133">Transmembrane helix</keyword>
<dbReference type="PANTHER" id="PTHR43124">
    <property type="entry name" value="PURINE EFFLUX PUMP PBUE"/>
    <property type="match status" value="1"/>
</dbReference>
<feature type="transmembrane region" description="Helical" evidence="6">
    <location>
        <begin position="108"/>
        <end position="125"/>
    </location>
</feature>
<comment type="subcellular location">
    <subcellularLocation>
        <location evidence="1">Cell membrane</location>
        <topology evidence="1">Multi-pass membrane protein</topology>
    </subcellularLocation>
</comment>
<keyword evidence="3 6" id="KW-0812">Transmembrane</keyword>
<name>A0A2T4J7I6_FUSBL</name>
<dbReference type="GO" id="GO:0022857">
    <property type="term" value="F:transmembrane transporter activity"/>
    <property type="evidence" value="ECO:0007669"/>
    <property type="project" value="InterPro"/>
</dbReference>
<evidence type="ECO:0000259" key="7">
    <source>
        <dbReference type="PROSITE" id="PS50850"/>
    </source>
</evidence>
<feature type="transmembrane region" description="Helical" evidence="6">
    <location>
        <begin position="271"/>
        <end position="290"/>
    </location>
</feature>
<evidence type="ECO:0000313" key="8">
    <source>
        <dbReference type="EMBL" id="PTE13862.1"/>
    </source>
</evidence>
<keyword evidence="2" id="KW-1003">Cell membrane</keyword>
<feature type="transmembrane region" description="Helical" evidence="6">
    <location>
        <begin position="204"/>
        <end position="231"/>
    </location>
</feature>
<gene>
    <name evidence="8" type="ORF">C5F44_12005</name>
</gene>
<keyword evidence="9" id="KW-1185">Reference proteome</keyword>
<dbReference type="InterPro" id="IPR011701">
    <property type="entry name" value="MFS"/>
</dbReference>
<feature type="transmembrane region" description="Helical" evidence="6">
    <location>
        <begin position="331"/>
        <end position="354"/>
    </location>
</feature>
<dbReference type="InterPro" id="IPR036259">
    <property type="entry name" value="MFS_trans_sf"/>
</dbReference>
<dbReference type="GO" id="GO:0005886">
    <property type="term" value="C:plasma membrane"/>
    <property type="evidence" value="ECO:0007669"/>
    <property type="project" value="UniProtKB-SubCell"/>
</dbReference>
<dbReference type="Proteomes" id="UP000241362">
    <property type="component" value="Unassembled WGS sequence"/>
</dbReference>
<evidence type="ECO:0000256" key="3">
    <source>
        <dbReference type="ARBA" id="ARBA00022692"/>
    </source>
</evidence>
<dbReference type="Gene3D" id="1.20.1250.20">
    <property type="entry name" value="MFS general substrate transporter like domains"/>
    <property type="match status" value="1"/>
</dbReference>
<dbReference type="InterPro" id="IPR050189">
    <property type="entry name" value="MFS_Efflux_Transporters"/>
</dbReference>
<evidence type="ECO:0000256" key="2">
    <source>
        <dbReference type="ARBA" id="ARBA00022475"/>
    </source>
</evidence>
<feature type="transmembrane region" description="Helical" evidence="6">
    <location>
        <begin position="243"/>
        <end position="264"/>
    </location>
</feature>
<accession>A0A2T4J7I6</accession>
<dbReference type="InterPro" id="IPR020846">
    <property type="entry name" value="MFS_dom"/>
</dbReference>
<comment type="caution">
    <text evidence="8">The sequence shown here is derived from an EMBL/GenBank/DDBJ whole genome shotgun (WGS) entry which is preliminary data.</text>
</comment>
<organism evidence="8 9">
    <name type="scientific">Fuscovulum blasticum DSM 2131</name>
    <dbReference type="NCBI Taxonomy" id="1188250"/>
    <lineage>
        <taxon>Bacteria</taxon>
        <taxon>Pseudomonadati</taxon>
        <taxon>Pseudomonadota</taxon>
        <taxon>Alphaproteobacteria</taxon>
        <taxon>Rhodobacterales</taxon>
        <taxon>Paracoccaceae</taxon>
        <taxon>Pseudogemmobacter</taxon>
    </lineage>
</organism>
<keyword evidence="5 6" id="KW-0472">Membrane</keyword>
<evidence type="ECO:0000256" key="1">
    <source>
        <dbReference type="ARBA" id="ARBA00004651"/>
    </source>
</evidence>
<dbReference type="SUPFAM" id="SSF103473">
    <property type="entry name" value="MFS general substrate transporter"/>
    <property type="match status" value="1"/>
</dbReference>
<dbReference type="Pfam" id="PF07690">
    <property type="entry name" value="MFS_1"/>
    <property type="match status" value="1"/>
</dbReference>
<protein>
    <submittedName>
        <fullName evidence="8">MFS transporter</fullName>
    </submittedName>
</protein>
<reference evidence="8 9" key="1">
    <citation type="submission" date="2018-03" db="EMBL/GenBank/DDBJ databases">
        <title>Rhodobacter blasticus.</title>
        <authorList>
            <person name="Meyer T.E."/>
            <person name="Miller S."/>
            <person name="Lodha T."/>
            <person name="Gandham S."/>
            <person name="Chintalapati S."/>
            <person name="Chintalapati V.R."/>
        </authorList>
    </citation>
    <scope>NUCLEOTIDE SEQUENCE [LARGE SCALE GENOMIC DNA]</scope>
    <source>
        <strain evidence="8 9">DSM 2131</strain>
    </source>
</reference>
<feature type="transmembrane region" description="Helical" evidence="6">
    <location>
        <begin position="164"/>
        <end position="183"/>
    </location>
</feature>
<proteinExistence type="predicted"/>
<feature type="domain" description="Major facilitator superfamily (MFS) profile" evidence="7">
    <location>
        <begin position="8"/>
        <end position="384"/>
    </location>
</feature>
<dbReference type="PROSITE" id="PS50850">
    <property type="entry name" value="MFS"/>
    <property type="match status" value="1"/>
</dbReference>